<feature type="compositionally biased region" description="Basic and acidic residues" evidence="1">
    <location>
        <begin position="305"/>
        <end position="321"/>
    </location>
</feature>
<name>A0AAD9JXF6_9ANNE</name>
<feature type="compositionally biased region" description="Basic and acidic residues" evidence="1">
    <location>
        <begin position="274"/>
        <end position="291"/>
    </location>
</feature>
<feature type="region of interest" description="Disordered" evidence="1">
    <location>
        <begin position="258"/>
        <end position="354"/>
    </location>
</feature>
<feature type="compositionally biased region" description="Basic and acidic residues" evidence="1">
    <location>
        <begin position="1131"/>
        <end position="1156"/>
    </location>
</feature>
<feature type="compositionally biased region" description="Basic and acidic residues" evidence="1">
    <location>
        <begin position="1177"/>
        <end position="1202"/>
    </location>
</feature>
<evidence type="ECO:0000256" key="1">
    <source>
        <dbReference type="SAM" id="MobiDB-lite"/>
    </source>
</evidence>
<feature type="compositionally biased region" description="Basic and acidic residues" evidence="1">
    <location>
        <begin position="765"/>
        <end position="781"/>
    </location>
</feature>
<feature type="compositionally biased region" description="Polar residues" evidence="1">
    <location>
        <begin position="1160"/>
        <end position="1176"/>
    </location>
</feature>
<feature type="region of interest" description="Disordered" evidence="1">
    <location>
        <begin position="478"/>
        <end position="575"/>
    </location>
</feature>
<reference evidence="2" key="1">
    <citation type="journal article" date="2023" name="Mol. Biol. Evol.">
        <title>Third-Generation Sequencing Reveals the Adaptive Role of the Epigenome in Three Deep-Sea Polychaetes.</title>
        <authorList>
            <person name="Perez M."/>
            <person name="Aroh O."/>
            <person name="Sun Y."/>
            <person name="Lan Y."/>
            <person name="Juniper S.K."/>
            <person name="Young C.R."/>
            <person name="Angers B."/>
            <person name="Qian P.Y."/>
        </authorList>
    </citation>
    <scope>NUCLEOTIDE SEQUENCE</scope>
    <source>
        <strain evidence="2">P08H-3</strain>
    </source>
</reference>
<dbReference type="EMBL" id="JAODUP010000125">
    <property type="protein sequence ID" value="KAK2160892.1"/>
    <property type="molecule type" value="Genomic_DNA"/>
</dbReference>
<feature type="compositionally biased region" description="Basic and acidic residues" evidence="1">
    <location>
        <begin position="954"/>
        <end position="996"/>
    </location>
</feature>
<feature type="compositionally biased region" description="Basic and acidic residues" evidence="1">
    <location>
        <begin position="1272"/>
        <end position="1287"/>
    </location>
</feature>
<dbReference type="Proteomes" id="UP001208570">
    <property type="component" value="Unassembled WGS sequence"/>
</dbReference>
<feature type="compositionally biased region" description="Basic and acidic residues" evidence="1">
    <location>
        <begin position="1061"/>
        <end position="1070"/>
    </location>
</feature>
<feature type="region of interest" description="Disordered" evidence="1">
    <location>
        <begin position="938"/>
        <end position="1300"/>
    </location>
</feature>
<proteinExistence type="predicted"/>
<feature type="compositionally biased region" description="Polar residues" evidence="1">
    <location>
        <begin position="1088"/>
        <end position="1117"/>
    </location>
</feature>
<feature type="compositionally biased region" description="Low complexity" evidence="1">
    <location>
        <begin position="1642"/>
        <end position="1651"/>
    </location>
</feature>
<gene>
    <name evidence="2" type="ORF">LSH36_125g01061</name>
</gene>
<feature type="compositionally biased region" description="Polar residues" evidence="1">
    <location>
        <begin position="1411"/>
        <end position="1423"/>
    </location>
</feature>
<feature type="compositionally biased region" description="Polar residues" evidence="1">
    <location>
        <begin position="1211"/>
        <end position="1235"/>
    </location>
</feature>
<protein>
    <submittedName>
        <fullName evidence="2">Uncharacterized protein</fullName>
    </submittedName>
</protein>
<feature type="region of interest" description="Disordered" evidence="1">
    <location>
        <begin position="1436"/>
        <end position="1455"/>
    </location>
</feature>
<accession>A0AAD9JXF6</accession>
<evidence type="ECO:0000313" key="3">
    <source>
        <dbReference type="Proteomes" id="UP001208570"/>
    </source>
</evidence>
<feature type="compositionally biased region" description="Basic and acidic residues" evidence="1">
    <location>
        <begin position="734"/>
        <end position="751"/>
    </location>
</feature>
<evidence type="ECO:0000313" key="2">
    <source>
        <dbReference type="EMBL" id="KAK2160892.1"/>
    </source>
</evidence>
<feature type="region of interest" description="Disordered" evidence="1">
    <location>
        <begin position="718"/>
        <end position="817"/>
    </location>
</feature>
<sequence>MLPSLSPTEKNYEQIDKEGLAVIDGQKKFHKPFLGLFGETKTVPQMLYTRMQCWALTLAAYEYQEMDDNSSCLIENETHQKNDPVNVEVEMVIERCDKVKAKLDDKSRIMLEGTQATQAENDYTDNNAGETKQIVCNSQEFSDNRGQVICGSLRCNDVKHIEDGYRNQREKITQVSSESKINEKKDESENYIDDGSQIKDITKENDKVEKDLQIGQSGSVDTGNEAKINMLAKTQHIHGDCQPFSTDEVGNDKIGITRRNSEVDAESNDVNVSHVDENNKSGKENNLHEECISENNKTNDSLTDDDGKIDTKLEADEHQDRATNTTKRRKGNHEADNQCDSFHNGKRVKDPNCEKGETVDKTETNEQIMTLDQKFETGDFQNESNAVDVQMERERCSDQSKHTSAQTSITKTTTTTGPIVECEDKNGYESKYPRKHYDTNDNGDATTNSIEIQRKLQVPLKNVVADDRNEANSDILLVPENNDPKVNSANGESKVVRKSEMKVMEENSLCHESKTKEGNKDGHTSQTGDEIRRDIKTIQQAQGKSPVLRRNSENAGETKQIKKLSKGEKDGSHEDQKVEYKQLQIHINLNIASNVCNSQEFSDNRGQVICGSLRCNDVKHIEDGYRNQREKITQVSSESKINEKKDESENYIDDGSQIKDITKENDKVEKDLQIGQSGSVDTGNEAKINMLAKTQHIHGDCQPFSTDEVGNDKIGITRRNSEVDAESNDVNVSHVDENNKSGKENNLHEECISENNKTNDSLTDDDGKIDTKLEADEHQDRATNTTKRRKGNHEADNQCDSFHNGKRVKDPNCEKGETVDKTETNEQIMTVDQKFETGDFQNESNAVDVQMERERCSDQSKHTSAQTSITKTTTTTGPIVECEDKNGYESKYPRKHYDTNDNGDATTNSIEIQRKLQVPLKNVVADDRNEANSDILLVPENNDPKVNSANGESKVVRKSEMKVMEENSLCHESKTKEGNKDGHTSQTGDEIRRDIKTIQQAQGKSPVPEHSLASKNQMTKEKSEHCQQPFTGGLQKEVLKRTSGSSDQKENIPKQVSGDICDGRVEESDKGTNPPQGDCDASYEYGSYQRSATSNGNKSVVPSNHTEPINGENSVTEDNGERNIASKHSLCMKDDELECKTETTEKKNSQHIKDIPKGPNDNTLFENDGQTNNGSRTNDKPNDKDNELDKIKKLELPVDGNKHDRHGRSADSCQLQQEGGSTPLTGMAASGNNIQAEDENSFYNEGDTVNKDQDDDSSQTGGGKGTSVGGQRNEDGEISDDKSEKSELLNTKCDYSYPKEPMTRMTCDEFREDEPEEEAKSDYPICSEIRLSPQSATVVGNENNTTRSELLLPTGEKESTDRERHNIATEGFINMAKDNRVSEQKIREMQVGIRISLSNLTTVERVEIGKSENTPEQSETEASPKQVLQERSLTFSTHGLDENNPAEASIAAEPRRRQNGGLFSAGLNGDCELVAIKVYTTKESKQIARRDVQTQTEHDKNREKGYFKATSISNVKPVVQTQRIDDKDCVEGCQDVMEGFGKAETTTNDKVGDERTNYVQTRYERTVPETGQSEEYKTDKKPVPSLNPAIIQSNVRPMLKLPFPLDSGEGGSVQKPEQLTENYPEKQPKAAMSPELLSAGQNGSSRSNVRGSRAKQEEDWQRQDTTSED</sequence>
<organism evidence="2 3">
    <name type="scientific">Paralvinella palmiformis</name>
    <dbReference type="NCBI Taxonomy" id="53620"/>
    <lineage>
        <taxon>Eukaryota</taxon>
        <taxon>Metazoa</taxon>
        <taxon>Spiralia</taxon>
        <taxon>Lophotrochozoa</taxon>
        <taxon>Annelida</taxon>
        <taxon>Polychaeta</taxon>
        <taxon>Sedentaria</taxon>
        <taxon>Canalipalpata</taxon>
        <taxon>Terebellida</taxon>
        <taxon>Terebelliformia</taxon>
        <taxon>Alvinellidae</taxon>
        <taxon>Paralvinella</taxon>
    </lineage>
</organism>
<comment type="caution">
    <text evidence="2">The sequence shown here is derived from an EMBL/GenBank/DDBJ whole genome shotgun (WGS) entry which is preliminary data.</text>
</comment>
<feature type="region of interest" description="Disordered" evidence="1">
    <location>
        <begin position="1406"/>
        <end position="1427"/>
    </location>
</feature>
<feature type="compositionally biased region" description="Basic and acidic residues" evidence="1">
    <location>
        <begin position="494"/>
        <end position="536"/>
    </location>
</feature>
<feature type="region of interest" description="Disordered" evidence="1">
    <location>
        <begin position="1566"/>
        <end position="1669"/>
    </location>
</feature>
<feature type="compositionally biased region" description="Basic and acidic residues" evidence="1">
    <location>
        <begin position="565"/>
        <end position="575"/>
    </location>
</feature>
<keyword evidence="3" id="KW-1185">Reference proteome</keyword>
<feature type="compositionally biased region" description="Basic and acidic residues" evidence="1">
    <location>
        <begin position="807"/>
        <end position="817"/>
    </location>
</feature>